<dbReference type="InterPro" id="IPR010090">
    <property type="entry name" value="Phage_tape_meas"/>
</dbReference>
<dbReference type="Proteomes" id="UP000001953">
    <property type="component" value="Chromosome"/>
</dbReference>
<feature type="domain" description="Phage tail tape measure protein" evidence="3">
    <location>
        <begin position="98"/>
        <end position="263"/>
    </location>
</feature>
<dbReference type="KEGG" id="nha:Nham_3322"/>
<feature type="transmembrane region" description="Helical" evidence="2">
    <location>
        <begin position="392"/>
        <end position="413"/>
    </location>
</feature>
<sequence length="743" mass="75857">MATLTSKLIVELIDRASAPSRAIAGAVNRLTAMQSRNAAALASAQTQMFGAVAVAYGLAKAIGAPIKAAVDFETKLEDIGQKINAPVSELPKLGEELRAVARQTTQTASQMAEGMDVLAGMGANREDALGLLPAIGRAATAYNADVKELSQAGYAALDNLKVPADQFARALDAMAQAGKAGAFELKDMARYFPGLGAAYQGLKQSGVPAVADLAAALQIVRKGTGESAEAATNLQNVLQKINSPLTRKNFEKMGVNLEKEMARAAKAGATPIEAIAVLTNKVLKGNLGRLGDLFNDSEVQKALRPLIQNIDEYRRIRKEALAAQGVVEEDYQRRLKTGAAAVQRFRIAIENINLAVGAALLPGLTTLADALVPISNRMAAFGEKHPAVTRAVVATAAGLIGLRIAGFAAAFGLRWMWGGALAVGIASMKALGVAVKVASVALWPFGAAFRAARSAILATRAAILAFAVSAAMLGTGGALRAAAASIFSMATAMRVLKFAVIGTGIGAALVGLAAIGMAVYNNWAGIKALFVGIGEGLMAGLAPVMPTIQPIIDGFNWLSNTLSSIFEPIDASKEGWRSLGVTIGTSIGGAITSVIEKIKSLIGWITSVPGKIAGMLGFGGSGKTPAGAAATVAAPVIAGTRAAGGPVRAGSTYLVGENGPELFRARASGAISNTLDTVRAIKAQAMAGAVKAGGGGATVTNTVTIHVQAAPGQSPEAIASAVEKQLSSKLNALSRGAYSDGVY</sequence>
<keyword evidence="2" id="KW-0812">Transmembrane</keyword>
<evidence type="ECO:0000259" key="3">
    <source>
        <dbReference type="Pfam" id="PF10145"/>
    </source>
</evidence>
<name>Q1QI93_NITHX</name>
<evidence type="ECO:0000313" key="5">
    <source>
        <dbReference type="Proteomes" id="UP000001953"/>
    </source>
</evidence>
<dbReference type="eggNOG" id="COG5283">
    <property type="taxonomic scope" value="Bacteria"/>
</dbReference>
<dbReference type="RefSeq" id="WP_011511707.1">
    <property type="nucleotide sequence ID" value="NC_007964.1"/>
</dbReference>
<dbReference type="PANTHER" id="PTHR37813">
    <property type="entry name" value="FELS-2 PROPHAGE PROTEIN"/>
    <property type="match status" value="1"/>
</dbReference>
<feature type="transmembrane region" description="Helical" evidence="2">
    <location>
        <begin position="498"/>
        <end position="520"/>
    </location>
</feature>
<dbReference type="AlphaFoldDB" id="Q1QI93"/>
<gene>
    <name evidence="4" type="ordered locus">Nham_3322</name>
</gene>
<dbReference type="HOGENOM" id="CLU_010284_1_0_5"/>
<dbReference type="Pfam" id="PF10145">
    <property type="entry name" value="PhageMin_Tail"/>
    <property type="match status" value="1"/>
</dbReference>
<evidence type="ECO:0000256" key="1">
    <source>
        <dbReference type="ARBA" id="ARBA00022612"/>
    </source>
</evidence>
<protein>
    <submittedName>
        <fullName evidence="4">Phage tail tape measure protein TP901, core region</fullName>
    </submittedName>
</protein>
<dbReference type="STRING" id="323097.Nham_3322"/>
<keyword evidence="2" id="KW-0472">Membrane</keyword>
<evidence type="ECO:0000313" key="4">
    <source>
        <dbReference type="EMBL" id="ABE64054.1"/>
    </source>
</evidence>
<organism evidence="4 5">
    <name type="scientific">Nitrobacter hamburgensis (strain DSM 10229 / NCIMB 13809 / X14)</name>
    <dbReference type="NCBI Taxonomy" id="323097"/>
    <lineage>
        <taxon>Bacteria</taxon>
        <taxon>Pseudomonadati</taxon>
        <taxon>Pseudomonadota</taxon>
        <taxon>Alphaproteobacteria</taxon>
        <taxon>Hyphomicrobiales</taxon>
        <taxon>Nitrobacteraceae</taxon>
        <taxon>Nitrobacter</taxon>
    </lineage>
</organism>
<keyword evidence="5" id="KW-1185">Reference proteome</keyword>
<keyword evidence="1" id="KW-1188">Viral release from host cell</keyword>
<proteinExistence type="predicted"/>
<feature type="transmembrane region" description="Helical" evidence="2">
    <location>
        <begin position="457"/>
        <end position="478"/>
    </location>
</feature>
<keyword evidence="2" id="KW-1133">Transmembrane helix</keyword>
<dbReference type="PANTHER" id="PTHR37813:SF1">
    <property type="entry name" value="FELS-2 PROPHAGE PROTEIN"/>
    <property type="match status" value="1"/>
</dbReference>
<feature type="transmembrane region" description="Helical" evidence="2">
    <location>
        <begin position="419"/>
        <end position="445"/>
    </location>
</feature>
<dbReference type="NCBIfam" id="TIGR01760">
    <property type="entry name" value="tape_meas_TP901"/>
    <property type="match status" value="1"/>
</dbReference>
<reference evidence="4 5" key="1">
    <citation type="submission" date="2006-03" db="EMBL/GenBank/DDBJ databases">
        <title>Complete sequence of chromosome of Nitrobacter hamburgensis X14.</title>
        <authorList>
            <consortium name="US DOE Joint Genome Institute"/>
            <person name="Copeland A."/>
            <person name="Lucas S."/>
            <person name="Lapidus A."/>
            <person name="Barry K."/>
            <person name="Detter J.C."/>
            <person name="Glavina del Rio T."/>
            <person name="Hammon N."/>
            <person name="Israni S."/>
            <person name="Dalin E."/>
            <person name="Tice H."/>
            <person name="Pitluck S."/>
            <person name="Chain P."/>
            <person name="Malfatti S."/>
            <person name="Shin M."/>
            <person name="Vergez L."/>
            <person name="Schmutz J."/>
            <person name="Larimer F."/>
            <person name="Land M."/>
            <person name="Hauser L."/>
            <person name="Kyrpides N."/>
            <person name="Ivanova N."/>
            <person name="Ward B."/>
            <person name="Arp D."/>
            <person name="Klotz M."/>
            <person name="Stein L."/>
            <person name="O'Mullan G."/>
            <person name="Starkenburg S."/>
            <person name="Sayavedra L."/>
            <person name="Poret-Peterson A.T."/>
            <person name="Gentry M.E."/>
            <person name="Bruce D."/>
            <person name="Richardson P."/>
        </authorList>
    </citation>
    <scope>NUCLEOTIDE SEQUENCE [LARGE SCALE GENOMIC DNA]</scope>
    <source>
        <strain evidence="5">DSM 10229 / NCIMB 13809 / X14</strain>
    </source>
</reference>
<evidence type="ECO:0000256" key="2">
    <source>
        <dbReference type="SAM" id="Phobius"/>
    </source>
</evidence>
<accession>Q1QI93</accession>
<dbReference type="EMBL" id="CP000319">
    <property type="protein sequence ID" value="ABE64054.1"/>
    <property type="molecule type" value="Genomic_DNA"/>
</dbReference>